<keyword evidence="3" id="KW-0349">Heme</keyword>
<protein>
    <submittedName>
        <fullName evidence="8">Phenylalanine N-monooxygenase</fullName>
    </submittedName>
</protein>
<keyword evidence="7 8" id="KW-0503">Monooxygenase</keyword>
<evidence type="ECO:0000256" key="4">
    <source>
        <dbReference type="ARBA" id="ARBA00022723"/>
    </source>
</evidence>
<dbReference type="InterPro" id="IPR036396">
    <property type="entry name" value="Cyt_P450_sf"/>
</dbReference>
<accession>A0A438FM16</accession>
<comment type="similarity">
    <text evidence="2">Belongs to the cytochrome P450 family.</text>
</comment>
<evidence type="ECO:0000256" key="2">
    <source>
        <dbReference type="ARBA" id="ARBA00010617"/>
    </source>
</evidence>
<reference evidence="8 9" key="1">
    <citation type="journal article" date="2018" name="PLoS Genet.">
        <title>Population sequencing reveals clonal diversity and ancestral inbreeding in the grapevine cultivar Chardonnay.</title>
        <authorList>
            <person name="Roach M.J."/>
            <person name="Johnson D.L."/>
            <person name="Bohlmann J."/>
            <person name="van Vuuren H.J."/>
            <person name="Jones S.J."/>
            <person name="Pretorius I.S."/>
            <person name="Schmidt S.A."/>
            <person name="Borneman A.R."/>
        </authorList>
    </citation>
    <scope>NUCLEOTIDE SEQUENCE [LARGE SCALE GENOMIC DNA]</scope>
    <source>
        <strain evidence="9">cv. Chardonnay</strain>
        <tissue evidence="8">Leaf</tissue>
    </source>
</reference>
<dbReference type="GO" id="GO:0004497">
    <property type="term" value="F:monooxygenase activity"/>
    <property type="evidence" value="ECO:0007669"/>
    <property type="project" value="UniProtKB-KW"/>
</dbReference>
<dbReference type="GO" id="GO:0016705">
    <property type="term" value="F:oxidoreductase activity, acting on paired donors, with incorporation or reduction of molecular oxygen"/>
    <property type="evidence" value="ECO:0007669"/>
    <property type="project" value="InterPro"/>
</dbReference>
<dbReference type="InterPro" id="IPR001128">
    <property type="entry name" value="Cyt_P450"/>
</dbReference>
<dbReference type="PANTHER" id="PTHR47944">
    <property type="entry name" value="CYTOCHROME P450 98A9"/>
    <property type="match status" value="1"/>
</dbReference>
<evidence type="ECO:0000256" key="5">
    <source>
        <dbReference type="ARBA" id="ARBA00023002"/>
    </source>
</evidence>
<dbReference type="Pfam" id="PF00067">
    <property type="entry name" value="p450"/>
    <property type="match status" value="1"/>
</dbReference>
<gene>
    <name evidence="8" type="primary">CYP79A2_9</name>
    <name evidence="8" type="ORF">CK203_051392</name>
</gene>
<dbReference type="GO" id="GO:0005506">
    <property type="term" value="F:iron ion binding"/>
    <property type="evidence" value="ECO:0007669"/>
    <property type="project" value="InterPro"/>
</dbReference>
<keyword evidence="6" id="KW-0408">Iron</keyword>
<comment type="cofactor">
    <cofactor evidence="1">
        <name>heme</name>
        <dbReference type="ChEBI" id="CHEBI:30413"/>
    </cofactor>
</comment>
<sequence length="264" mass="29648">MILNTRYFGEGKKDGGPGIEEEQHVESLFTVLAHLYAFSLSVMSDYFPWMRVLDLDGHEKTVRQAMNTIDKYHDPIVENRAKQWRNGGKKEAEDLLDIFLSIKDAHGEPLLSVAEIKANAHCCWLLYSQRQSCLLSRLGLGRNGRIWEEPLRFKPERHLSEGTGKMVELTEPDFDSFPSALEDVGALEKQRAFGVDYIWTNNDHGVGPRGSGFSIAFGMCFGSYLCWDDDINVEGWAANFGMWPSTPKVGPGCPITVAGWVDAE</sequence>
<dbReference type="Proteomes" id="UP000288805">
    <property type="component" value="Unassembled WGS sequence"/>
</dbReference>
<dbReference type="Gene3D" id="1.10.630.10">
    <property type="entry name" value="Cytochrome P450"/>
    <property type="match status" value="1"/>
</dbReference>
<dbReference type="EMBL" id="QGNW01000844">
    <property type="protein sequence ID" value="RVW61023.1"/>
    <property type="molecule type" value="Genomic_DNA"/>
</dbReference>
<evidence type="ECO:0000256" key="7">
    <source>
        <dbReference type="ARBA" id="ARBA00023033"/>
    </source>
</evidence>
<evidence type="ECO:0000313" key="8">
    <source>
        <dbReference type="EMBL" id="RVW61023.1"/>
    </source>
</evidence>
<keyword evidence="4" id="KW-0479">Metal-binding</keyword>
<comment type="caution">
    <text evidence="8">The sequence shown here is derived from an EMBL/GenBank/DDBJ whole genome shotgun (WGS) entry which is preliminary data.</text>
</comment>
<evidence type="ECO:0000256" key="3">
    <source>
        <dbReference type="ARBA" id="ARBA00022617"/>
    </source>
</evidence>
<evidence type="ECO:0000256" key="1">
    <source>
        <dbReference type="ARBA" id="ARBA00001971"/>
    </source>
</evidence>
<dbReference type="SUPFAM" id="SSF48264">
    <property type="entry name" value="Cytochrome P450"/>
    <property type="match status" value="1"/>
</dbReference>
<evidence type="ECO:0000313" key="9">
    <source>
        <dbReference type="Proteomes" id="UP000288805"/>
    </source>
</evidence>
<dbReference type="PANTHER" id="PTHR47944:SF4">
    <property type="entry name" value="OS09G0441700 PROTEIN"/>
    <property type="match status" value="1"/>
</dbReference>
<proteinExistence type="inferred from homology"/>
<keyword evidence="5" id="KW-0560">Oxidoreductase</keyword>
<dbReference type="AlphaFoldDB" id="A0A438FM16"/>
<evidence type="ECO:0000256" key="6">
    <source>
        <dbReference type="ARBA" id="ARBA00023004"/>
    </source>
</evidence>
<name>A0A438FM16_VITVI</name>
<dbReference type="GO" id="GO:0020037">
    <property type="term" value="F:heme binding"/>
    <property type="evidence" value="ECO:0007669"/>
    <property type="project" value="InterPro"/>
</dbReference>
<organism evidence="8 9">
    <name type="scientific">Vitis vinifera</name>
    <name type="common">Grape</name>
    <dbReference type="NCBI Taxonomy" id="29760"/>
    <lineage>
        <taxon>Eukaryota</taxon>
        <taxon>Viridiplantae</taxon>
        <taxon>Streptophyta</taxon>
        <taxon>Embryophyta</taxon>
        <taxon>Tracheophyta</taxon>
        <taxon>Spermatophyta</taxon>
        <taxon>Magnoliopsida</taxon>
        <taxon>eudicotyledons</taxon>
        <taxon>Gunneridae</taxon>
        <taxon>Pentapetalae</taxon>
        <taxon>rosids</taxon>
        <taxon>Vitales</taxon>
        <taxon>Vitaceae</taxon>
        <taxon>Viteae</taxon>
        <taxon>Vitis</taxon>
    </lineage>
</organism>